<sequence length="1455" mass="161857">ISHPSVKVKYESDPAAPCAHHRCSNAVPVGGRQPETARYSEDPLLCVVCFRALDHNSLVPQRPLHDLGLVLLSQRSGPRPSKPGLREYRTRPAAAATQQRGHSRPPYTLEHLRGGGGGQELFQGPLLSPGVKPLSTTQSHPAITPTKAIITIERTAYRAQRSPSNEIQKALTSFIIIIIIKAKFKMRLLHTSFFPLITAALLFLGKTAAAPDGSLSWSNGEPLFTFNYSTPNPDPKNWVGLYNSFYGGPDNGSYVANSLAWAYAPQGDGSVRVPPPDSLPPGTYKAFFLAKDGYEHLTDPVDVIMPGNGPLSFLVDEFTTRNGRQGDAFNANVKGLITNQRDTSTKFAKKASDGDGGDWVQVSEDGSLSGTPDASGEKRVTVEATGSDGAKAQLQVKIPVREKGSPLVDRIGVLSFNMWHGGTQVNDYHRKQVKYLAGSNVDIVGLQESNDGQAIRLGQALGWDSWQGRDVGIISRYPMVERFNATQAAGAVRIALDGDASQVIAWNAHLGYTPYGPYDFCFDNMTVDAVMQREKESGRTPQILEIMDRMKPQLANTDSLPVLLTGDMNAPSHLDWTDATREQHCGVGAVAWPSSEEPTKGGLVDSYREIHKDPVADPGITWSPIYLTNEGRPEPMDRIDFVYHKGLDVVDSVHEVVGQPRAEPDHKDNEWTSDHAAVRSTFQVPAKQKKREVVREMLRLYIDSVVESARVTSRRLSRAARSIGRVGSSLTASAMIFPPSSVSIHHALHRSLRISHIMDGLDEFERTLAAEKATRESTERRHDKHRHHHRRRHDDDDERYRGEDADRRRRHRRRREKPADEDEDERHRHKRSRRSDDKDGEPPLVRDAWMTAPSAVAVEHMHRPKRPPAAASPQRVIHSRELNRSLNKPEAEKLSRSAVAAAAAAADDDDRDHYTFGDDGSSWRITKLKAVYAAAKESGRPVEELALDKYGSLAEFDDAREEQLELERRTLYGEGYKQCERPTGKLYRDRVQSIPAAVDDEDDQLEPDDDDHHPGHEQRRTKPSVDHTSLNRLRAQMMKAKLRGAPDAAKLEAEYNRAAAEAEAASSDPAVVILDAAHSRHLAGRGKEVQPSSSRRRRSRGALSDNEEMTVEDMVREERRTRHDGNTSSARRQAERIARDGRFTDGLDYLDDNAARLARGVHRSDAAMRAAAAADTQRMARALDRCQLCREDDDDDDDDDDDNDNDARRRRGHRAPVVSLATRVFLTVAPDPEVTPGGAVIAPPIPPCYPPRILTRMYHDQGRDVIFYENASSPSPDRHAAMVAVPIPYDRGGLAPAFFREAILSAAPEWSVHAKIIDTTARGGLRRSLPRSLPAYFHAWLGGIDGGLAHVIEEPRSWPSGDRFAREVIAAVVGEDVEPGLARRRARWGAGDEQRRVDGFRKRWRPFDWTRLLVEGEGEKRDAVMLSMPKKHEPDSSLRHGHEPPSNPDFHRQNP</sequence>
<dbReference type="Proteomes" id="UP000253664">
    <property type="component" value="Unassembled WGS sequence"/>
</dbReference>
<feature type="region of interest" description="Disordered" evidence="2">
    <location>
        <begin position="74"/>
        <end position="106"/>
    </location>
</feature>
<evidence type="ECO:0008006" key="7">
    <source>
        <dbReference type="Google" id="ProtNLM"/>
    </source>
</evidence>
<feature type="region of interest" description="Disordered" evidence="2">
    <location>
        <begin position="771"/>
        <end position="848"/>
    </location>
</feature>
<dbReference type="Pfam" id="PF04676">
    <property type="entry name" value="CwfJ_C_2"/>
    <property type="match status" value="1"/>
</dbReference>
<feature type="compositionally biased region" description="Basic and acidic residues" evidence="2">
    <location>
        <begin position="1430"/>
        <end position="1455"/>
    </location>
</feature>
<feature type="region of interest" description="Disordered" evidence="2">
    <location>
        <begin position="347"/>
        <end position="378"/>
    </location>
</feature>
<feature type="compositionally biased region" description="Acidic residues" evidence="2">
    <location>
        <begin position="1191"/>
        <end position="1204"/>
    </location>
</feature>
<evidence type="ECO:0000259" key="3">
    <source>
        <dbReference type="Pfam" id="PF03372"/>
    </source>
</evidence>
<dbReference type="EMBL" id="LKCN02000013">
    <property type="protein sequence ID" value="RCI10054.1"/>
    <property type="molecule type" value="Genomic_DNA"/>
</dbReference>
<feature type="domain" description="Cwf19-like protein C-terminal" evidence="4">
    <location>
        <begin position="1309"/>
        <end position="1410"/>
    </location>
</feature>
<dbReference type="GO" id="GO:0000398">
    <property type="term" value="P:mRNA splicing, via spliceosome"/>
    <property type="evidence" value="ECO:0007669"/>
    <property type="project" value="TreeGrafter"/>
</dbReference>
<evidence type="ECO:0000313" key="6">
    <source>
        <dbReference type="Proteomes" id="UP000253664"/>
    </source>
</evidence>
<gene>
    <name evidence="5" type="ORF">L249_8717</name>
</gene>
<dbReference type="InterPro" id="IPR036691">
    <property type="entry name" value="Endo/exonu/phosph_ase_sf"/>
</dbReference>
<dbReference type="GO" id="GO:0071014">
    <property type="term" value="C:post-mRNA release spliceosomal complex"/>
    <property type="evidence" value="ECO:0007669"/>
    <property type="project" value="TreeGrafter"/>
</dbReference>
<evidence type="ECO:0000313" key="5">
    <source>
        <dbReference type="EMBL" id="RCI10054.1"/>
    </source>
</evidence>
<dbReference type="Pfam" id="PF03372">
    <property type="entry name" value="Exo_endo_phos"/>
    <property type="match status" value="1"/>
</dbReference>
<accession>A0A367L6K7</accession>
<feature type="region of interest" description="Disordered" evidence="2">
    <location>
        <begin position="1081"/>
        <end position="1137"/>
    </location>
</feature>
<feature type="region of interest" description="Disordered" evidence="2">
    <location>
        <begin position="997"/>
        <end position="1027"/>
    </location>
</feature>
<evidence type="ECO:0000256" key="1">
    <source>
        <dbReference type="ARBA" id="ARBA00006795"/>
    </source>
</evidence>
<evidence type="ECO:0000259" key="4">
    <source>
        <dbReference type="Pfam" id="PF04676"/>
    </source>
</evidence>
<protein>
    <recommendedName>
        <fullName evidence="7">Endonuclease/exonuclease/phosphatase domain-containing protein</fullName>
    </recommendedName>
</protein>
<feature type="region of interest" description="Disordered" evidence="2">
    <location>
        <begin position="1420"/>
        <end position="1455"/>
    </location>
</feature>
<dbReference type="Gene3D" id="3.60.10.10">
    <property type="entry name" value="Endonuclease/exonuclease/phosphatase"/>
    <property type="match status" value="1"/>
</dbReference>
<evidence type="ECO:0000256" key="2">
    <source>
        <dbReference type="SAM" id="MobiDB-lite"/>
    </source>
</evidence>
<dbReference type="InterPro" id="IPR005135">
    <property type="entry name" value="Endo/exonuclease/phosphatase"/>
</dbReference>
<feature type="compositionally biased region" description="Basic and acidic residues" evidence="2">
    <location>
        <begin position="798"/>
        <end position="807"/>
    </location>
</feature>
<dbReference type="GO" id="GO:0003824">
    <property type="term" value="F:catalytic activity"/>
    <property type="evidence" value="ECO:0007669"/>
    <property type="project" value="InterPro"/>
</dbReference>
<dbReference type="STRING" id="1330021.A0A367L6K7"/>
<comment type="caution">
    <text evidence="5">The sequence shown here is derived from an EMBL/GenBank/DDBJ whole genome shotgun (WGS) entry which is preliminary data.</text>
</comment>
<dbReference type="PANTHER" id="PTHR12072:SF5">
    <property type="entry name" value="CWF19-LIKE PROTEIN 2"/>
    <property type="match status" value="1"/>
</dbReference>
<dbReference type="PANTHER" id="PTHR12072">
    <property type="entry name" value="CWF19, CELL CYCLE CONTROL PROTEIN"/>
    <property type="match status" value="1"/>
</dbReference>
<dbReference type="SUPFAM" id="SSF56219">
    <property type="entry name" value="DNase I-like"/>
    <property type="match status" value="1"/>
</dbReference>
<feature type="compositionally biased region" description="Basic and acidic residues" evidence="2">
    <location>
        <begin position="1113"/>
        <end position="1125"/>
    </location>
</feature>
<keyword evidence="6" id="KW-1185">Reference proteome</keyword>
<feature type="compositionally biased region" description="Acidic residues" evidence="2">
    <location>
        <begin position="998"/>
        <end position="1009"/>
    </location>
</feature>
<name>A0A367L6K7_9HYPO</name>
<feature type="compositionally biased region" description="Basic residues" evidence="2">
    <location>
        <begin position="782"/>
        <end position="792"/>
    </location>
</feature>
<feature type="compositionally biased region" description="Basic and acidic residues" evidence="2">
    <location>
        <begin position="1010"/>
        <end position="1025"/>
    </location>
</feature>
<feature type="non-terminal residue" evidence="5">
    <location>
        <position position="1"/>
    </location>
</feature>
<comment type="similarity">
    <text evidence="1">Belongs to the CWF19 family.</text>
</comment>
<dbReference type="InterPro" id="IPR006767">
    <property type="entry name" value="Cwf19-like_C_dom-2"/>
</dbReference>
<feature type="region of interest" description="Disordered" evidence="2">
    <location>
        <begin position="1190"/>
        <end position="1210"/>
    </location>
</feature>
<feature type="domain" description="Endonuclease/exonuclease/phosphatase" evidence="3">
    <location>
        <begin position="414"/>
        <end position="675"/>
    </location>
</feature>
<dbReference type="OrthoDB" id="276515at2759"/>
<reference evidence="5 6" key="1">
    <citation type="journal article" date="2015" name="BMC Genomics">
        <title>Insights from the genome of Ophiocordyceps polyrhachis-furcata to pathogenicity and host specificity in insect fungi.</title>
        <authorList>
            <person name="Wichadakul D."/>
            <person name="Kobmoo N."/>
            <person name="Ingsriswang S."/>
            <person name="Tangphatsornruang S."/>
            <person name="Chantasingh D."/>
            <person name="Luangsa-ard J.J."/>
            <person name="Eurwilaichitr L."/>
        </authorList>
    </citation>
    <scope>NUCLEOTIDE SEQUENCE [LARGE SCALE GENOMIC DNA]</scope>
    <source>
        <strain evidence="5 6">BCC 54312</strain>
    </source>
</reference>
<proteinExistence type="inferred from homology"/>
<organism evidence="5 6">
    <name type="scientific">Ophiocordyceps polyrhachis-furcata BCC 54312</name>
    <dbReference type="NCBI Taxonomy" id="1330021"/>
    <lineage>
        <taxon>Eukaryota</taxon>
        <taxon>Fungi</taxon>
        <taxon>Dikarya</taxon>
        <taxon>Ascomycota</taxon>
        <taxon>Pezizomycotina</taxon>
        <taxon>Sordariomycetes</taxon>
        <taxon>Hypocreomycetidae</taxon>
        <taxon>Hypocreales</taxon>
        <taxon>Ophiocordycipitaceae</taxon>
        <taxon>Ophiocordyceps</taxon>
    </lineage>
</organism>
<feature type="compositionally biased region" description="Basic and acidic residues" evidence="2">
    <location>
        <begin position="771"/>
        <end position="781"/>
    </location>
</feature>
<dbReference type="InterPro" id="IPR040194">
    <property type="entry name" value="Cwf19-like"/>
</dbReference>